<keyword evidence="2" id="KW-1185">Reference proteome</keyword>
<accession>A0ACC4UDK0</accession>
<name>A0ACC4UDK0_9CORY</name>
<reference evidence="1" key="1">
    <citation type="submission" date="2015-04" db="EMBL/GenBank/DDBJ databases">
        <title>Draft Genome Sequences of Three Species of Emerging Human-Pathogenic Corynebacteria.</title>
        <authorList>
            <person name="Pacheco L.G."/>
            <person name="Mattos-Guaraldi A.L."/>
            <person name="Santos C.S."/>
            <person name="Veras A.O."/>
            <person name="Guimaraes L.C."/>
            <person name="Abreu V."/>
            <person name="Pereira F.L."/>
            <person name="Soares S.C."/>
            <person name="Dorella F.A."/>
            <person name="Carvalho A.F."/>
            <person name="Leal C.G."/>
            <person name="Figueiredo H.C."/>
            <person name="Ramos J.N."/>
            <person name="Vieira V."/>
            <person name="Farfour E."/>
            <person name="Guiso N."/>
            <person name="Hirata R.Jr."/>
            <person name="Ramos R.T."/>
            <person name="Azevedo V."/>
            <person name="Silva A."/>
        </authorList>
    </citation>
    <scope>NUCLEOTIDE SEQUENCE</scope>
    <source>
        <strain evidence="1">1941</strain>
    </source>
</reference>
<dbReference type="EMBL" id="LAYQ01000001">
    <property type="protein sequence ID" value="KKO81179.1"/>
    <property type="molecule type" value="Genomic_DNA"/>
</dbReference>
<protein>
    <submittedName>
        <fullName evidence="1">HAD family hydrolase</fullName>
    </submittedName>
</protein>
<evidence type="ECO:0000313" key="1">
    <source>
        <dbReference type="EMBL" id="KKO81179.1"/>
    </source>
</evidence>
<keyword evidence="1" id="KW-0378">Hydrolase</keyword>
<comment type="caution">
    <text evidence="1">The sequence shown here is derived from an EMBL/GenBank/DDBJ whole genome shotgun (WGS) entry which is preliminary data.</text>
</comment>
<proteinExistence type="predicted"/>
<organism evidence="1 2">
    <name type="scientific">Corynebacterium minutissimum</name>
    <dbReference type="NCBI Taxonomy" id="38301"/>
    <lineage>
        <taxon>Bacteria</taxon>
        <taxon>Bacillati</taxon>
        <taxon>Actinomycetota</taxon>
        <taxon>Actinomycetes</taxon>
        <taxon>Mycobacteriales</taxon>
        <taxon>Corynebacteriaceae</taxon>
        <taxon>Corynebacterium</taxon>
    </lineage>
</organism>
<dbReference type="Proteomes" id="UP000034245">
    <property type="component" value="Unassembled WGS sequence"/>
</dbReference>
<evidence type="ECO:0000313" key="2">
    <source>
        <dbReference type="Proteomes" id="UP000034245"/>
    </source>
</evidence>
<sequence>MFQPPFLRLVLTSTPASKPNLQIGVNFLLPRLVALDMDGTLLDAHGQLPADFSELEELATARGCELVPASGRQLATLQDMFPEGGTFIAENGSVILRDGEIIATFPLQEETVRAARDAASAISEAHTVVLCSPETAYVARDVTQAARAEISKYYKAVTWVDNLDTVPNTNIIKIAIFCESGSETHIYEPIRRAVPEDNVAVSGKVWLDVMARDVDKGAALTTLAELANVPITATVAFGDYLNDLEMLRAAGTAVAMDNAHPKLKEIADIIAPANTDNGVSTMLRQLLRT</sequence>
<gene>
    <name evidence="1" type="ORF">WU87_00140</name>
</gene>